<dbReference type="PROSITE" id="PS50011">
    <property type="entry name" value="PROTEIN_KINASE_DOM"/>
    <property type="match status" value="1"/>
</dbReference>
<keyword evidence="2" id="KW-0547">Nucleotide-binding</keyword>
<dbReference type="PATRIC" id="fig|336831.14.peg.3582"/>
<dbReference type="OrthoDB" id="9801841at2"/>
<evidence type="ECO:0000256" key="1">
    <source>
        <dbReference type="ARBA" id="ARBA00022679"/>
    </source>
</evidence>
<dbReference type="SMART" id="SM00220">
    <property type="entry name" value="S_TKc"/>
    <property type="match status" value="1"/>
</dbReference>
<feature type="domain" description="PPM-type phosphatase" evidence="7">
    <location>
        <begin position="7"/>
        <end position="237"/>
    </location>
</feature>
<keyword evidence="9" id="KW-1185">Reference proteome</keyword>
<evidence type="ECO:0000313" key="8">
    <source>
        <dbReference type="EMBL" id="KKO46774.1"/>
    </source>
</evidence>
<keyword evidence="5" id="KW-1133">Transmembrane helix</keyword>
<comment type="caution">
    <text evidence="8">The sequence shown here is derived from an EMBL/GenBank/DDBJ whole genome shotgun (WGS) entry which is preliminary data.</text>
</comment>
<accession>A0A0M2V8M7</accession>
<keyword evidence="8" id="KW-0723">Serine/threonine-protein kinase</keyword>
<keyword evidence="5" id="KW-0472">Membrane</keyword>
<gene>
    <name evidence="8" type="ORF">WG68_02135</name>
</gene>
<dbReference type="InterPro" id="IPR036457">
    <property type="entry name" value="PPM-type-like_dom_sf"/>
</dbReference>
<dbReference type="GO" id="GO:0005737">
    <property type="term" value="C:cytoplasm"/>
    <property type="evidence" value="ECO:0007669"/>
    <property type="project" value="TreeGrafter"/>
</dbReference>
<dbReference type="RefSeq" id="WP_046556020.1">
    <property type="nucleotide sequence ID" value="NZ_LAHO01000002.1"/>
</dbReference>
<reference evidence="8 9" key="1">
    <citation type="submission" date="2015-03" db="EMBL/GenBank/DDBJ databases">
        <title>Draft genome sequences of two protease-producing strains of Arsukibacterium isolated from two cold and alkaline environments.</title>
        <authorList>
            <person name="Lylloff J.E."/>
            <person name="Skov L.B."/>
            <person name="Jepsen M."/>
            <person name="Hallin P.F."/>
            <person name="Sorensen S.J."/>
            <person name="Stougaard P."/>
            <person name="Glaring M.A."/>
        </authorList>
    </citation>
    <scope>NUCLEOTIDE SEQUENCE [LARGE SCALE GENOMIC DNA]</scope>
    <source>
        <strain evidence="8 9">GCM72</strain>
    </source>
</reference>
<feature type="domain" description="Protein kinase" evidence="6">
    <location>
        <begin position="270"/>
        <end position="559"/>
    </location>
</feature>
<dbReference type="Gene3D" id="1.10.510.10">
    <property type="entry name" value="Transferase(Phosphotransferase) domain 1"/>
    <property type="match status" value="1"/>
</dbReference>
<evidence type="ECO:0000313" key="9">
    <source>
        <dbReference type="Proteomes" id="UP000034228"/>
    </source>
</evidence>
<name>A0A0M2V8M7_9GAMM</name>
<dbReference type="CDD" id="cd00143">
    <property type="entry name" value="PP2Cc"/>
    <property type="match status" value="1"/>
</dbReference>
<dbReference type="PROSITE" id="PS51746">
    <property type="entry name" value="PPM_2"/>
    <property type="match status" value="1"/>
</dbReference>
<evidence type="ECO:0000256" key="2">
    <source>
        <dbReference type="ARBA" id="ARBA00022741"/>
    </source>
</evidence>
<evidence type="ECO:0000256" key="3">
    <source>
        <dbReference type="ARBA" id="ARBA00022777"/>
    </source>
</evidence>
<dbReference type="SUPFAM" id="SSF81606">
    <property type="entry name" value="PP2C-like"/>
    <property type="match status" value="1"/>
</dbReference>
<dbReference type="InterPro" id="IPR000719">
    <property type="entry name" value="Prot_kinase_dom"/>
</dbReference>
<evidence type="ECO:0000259" key="6">
    <source>
        <dbReference type="PROSITE" id="PS50011"/>
    </source>
</evidence>
<keyword evidence="1" id="KW-0808">Transferase</keyword>
<organism evidence="8 9">
    <name type="scientific">Arsukibacterium ikkense</name>
    <dbReference type="NCBI Taxonomy" id="336831"/>
    <lineage>
        <taxon>Bacteria</taxon>
        <taxon>Pseudomonadati</taxon>
        <taxon>Pseudomonadota</taxon>
        <taxon>Gammaproteobacteria</taxon>
        <taxon>Chromatiales</taxon>
        <taxon>Chromatiaceae</taxon>
        <taxon>Arsukibacterium</taxon>
    </lineage>
</organism>
<keyword evidence="5" id="KW-0812">Transmembrane</keyword>
<dbReference type="AlphaFoldDB" id="A0A0M2V8M7"/>
<dbReference type="InterPro" id="IPR011009">
    <property type="entry name" value="Kinase-like_dom_sf"/>
</dbReference>
<dbReference type="Proteomes" id="UP000034228">
    <property type="component" value="Unassembled WGS sequence"/>
</dbReference>
<proteinExistence type="predicted"/>
<evidence type="ECO:0000256" key="5">
    <source>
        <dbReference type="SAM" id="Phobius"/>
    </source>
</evidence>
<sequence>MSISELQLNYSSVCEAGIKAANEDAIAVNLPDDSHLLTYKGACFTLADGVSTAEAGRQASERAVSRFCHEYSQTPDSWSVAHSATQLLATINNELYELSHQFVHNQKGYLTTFTALIIKSQTAHFFHIGDSRLYHWRDGVLLQLSLDHTTVLSEQRQFLGRALGMDARVELHQGSLSVRPGDKFLLCSDGISDFVSADELQRQLSAATDLGVTAQQLKQQALAQGSDDNISLILLEIMGLPEQSLDDLNQHLTRLPFPPALSPGMKLDGYRVLSELFASSRSHLYLVEDESTVTESTAVDGSAIDGSAIKGTARQLVLKCPSLNYDDDALYIDRFIREEWIGLRIESDYVVRVVRQCRPRTFLYYLLEYLPGQTLEQWFERQPKPLKPALAIKLVKQIAEGLKAFHRMGAIHQDLKPGNIIYQHDGSLKIVDFGSVYVAGLAEIASPLQHEAALGTAAYSDPHYLLGHNSGVQGDIYALATIAYELFSGGHLPYGEAVEECRTAADYDKLRYRSSHQFNPVIPTWFDRALQKGVSLDLSQRYQSINQLLTDLQQPNPEFLHEEVKQQHKTNPLLFWQLLSGFWFITLLLVVWLFLLRR</sequence>
<protein>
    <submittedName>
        <fullName evidence="8">Serine/threonine protein kinase</fullName>
    </submittedName>
</protein>
<dbReference type="STRING" id="336831.WG68_02135"/>
<dbReference type="Gene3D" id="3.60.40.10">
    <property type="entry name" value="PPM-type phosphatase domain"/>
    <property type="match status" value="1"/>
</dbReference>
<dbReference type="SMART" id="SM00331">
    <property type="entry name" value="PP2C_SIG"/>
    <property type="match status" value="1"/>
</dbReference>
<dbReference type="GO" id="GO:0005524">
    <property type="term" value="F:ATP binding"/>
    <property type="evidence" value="ECO:0007669"/>
    <property type="project" value="UniProtKB-KW"/>
</dbReference>
<dbReference type="GO" id="GO:0004674">
    <property type="term" value="F:protein serine/threonine kinase activity"/>
    <property type="evidence" value="ECO:0007669"/>
    <property type="project" value="UniProtKB-KW"/>
</dbReference>
<feature type="transmembrane region" description="Helical" evidence="5">
    <location>
        <begin position="574"/>
        <end position="596"/>
    </location>
</feature>
<dbReference type="PANTHER" id="PTHR11042">
    <property type="entry name" value="EUKARYOTIC TRANSLATION INITIATION FACTOR 2-ALPHA KINASE EIF2-ALPHA KINASE -RELATED"/>
    <property type="match status" value="1"/>
</dbReference>
<dbReference type="Pfam" id="PF13672">
    <property type="entry name" value="PP2C_2"/>
    <property type="match status" value="1"/>
</dbReference>
<evidence type="ECO:0000259" key="7">
    <source>
        <dbReference type="PROSITE" id="PS51746"/>
    </source>
</evidence>
<keyword evidence="3 8" id="KW-0418">Kinase</keyword>
<keyword evidence="4" id="KW-0067">ATP-binding</keyword>
<dbReference type="SUPFAM" id="SSF56112">
    <property type="entry name" value="Protein kinase-like (PK-like)"/>
    <property type="match status" value="1"/>
</dbReference>
<dbReference type="EMBL" id="LAHO01000002">
    <property type="protein sequence ID" value="KKO46774.1"/>
    <property type="molecule type" value="Genomic_DNA"/>
</dbReference>
<dbReference type="CDD" id="cd14014">
    <property type="entry name" value="STKc_PknB_like"/>
    <property type="match status" value="1"/>
</dbReference>
<dbReference type="SMART" id="SM00332">
    <property type="entry name" value="PP2Cc"/>
    <property type="match status" value="1"/>
</dbReference>
<dbReference type="InterPro" id="IPR001932">
    <property type="entry name" value="PPM-type_phosphatase-like_dom"/>
</dbReference>
<evidence type="ECO:0000256" key="4">
    <source>
        <dbReference type="ARBA" id="ARBA00022840"/>
    </source>
</evidence>
<dbReference type="InterPro" id="IPR050339">
    <property type="entry name" value="CC_SR_Kinase"/>
</dbReference>
<dbReference type="Pfam" id="PF00069">
    <property type="entry name" value="Pkinase"/>
    <property type="match status" value="1"/>
</dbReference>